<sequence>MLTEMIVIASNFSCSRPLLAEMKKAGQGEPKTTVTKALGDNPARKIPPGKSLKAPSTRYAAQNELREHNQLLASTNEALQKRLHEMQSKCSTLEQERSVLRGENEDILKRLRECHVLLVAENIDPVVGEKICQTSAQDEELRRATMNLSASLLAELKRFDCTMTDLKTQMLVSVCRVKILLSFK</sequence>
<dbReference type="GO" id="GO:0000070">
    <property type="term" value="P:mitotic sister chromatid segregation"/>
    <property type="evidence" value="ECO:0007669"/>
    <property type="project" value="TreeGrafter"/>
</dbReference>
<evidence type="ECO:0000313" key="3">
    <source>
        <dbReference type="Proteomes" id="UP000694580"/>
    </source>
</evidence>
<dbReference type="GO" id="GO:0051988">
    <property type="term" value="P:regulation of attachment of spindle microtubules to kinetochore"/>
    <property type="evidence" value="ECO:0007669"/>
    <property type="project" value="InterPro"/>
</dbReference>
<reference evidence="2" key="1">
    <citation type="submission" date="2025-08" db="UniProtKB">
        <authorList>
            <consortium name="Ensembl"/>
        </authorList>
    </citation>
    <scope>IDENTIFICATION</scope>
</reference>
<dbReference type="GeneTree" id="ENSGT00390000010376"/>
<accession>A0AAY4CT65</accession>
<protein>
    <submittedName>
        <fullName evidence="2">Uncharacterized protein</fullName>
    </submittedName>
</protein>
<dbReference type="GO" id="GO:0035371">
    <property type="term" value="C:microtubule plus-end"/>
    <property type="evidence" value="ECO:0007669"/>
    <property type="project" value="TreeGrafter"/>
</dbReference>
<dbReference type="Ensembl" id="ENSDCDT00010045720.1">
    <property type="protein sequence ID" value="ENSDCDP00010036323.1"/>
    <property type="gene ID" value="ENSDCDG00010023804.1"/>
</dbReference>
<dbReference type="Proteomes" id="UP000694580">
    <property type="component" value="Unplaced"/>
</dbReference>
<organism evidence="2 3">
    <name type="scientific">Denticeps clupeoides</name>
    <name type="common">denticle herring</name>
    <dbReference type="NCBI Taxonomy" id="299321"/>
    <lineage>
        <taxon>Eukaryota</taxon>
        <taxon>Metazoa</taxon>
        <taxon>Chordata</taxon>
        <taxon>Craniata</taxon>
        <taxon>Vertebrata</taxon>
        <taxon>Euteleostomi</taxon>
        <taxon>Actinopterygii</taxon>
        <taxon>Neopterygii</taxon>
        <taxon>Teleostei</taxon>
        <taxon>Clupei</taxon>
        <taxon>Clupeiformes</taxon>
        <taxon>Denticipitoidei</taxon>
        <taxon>Denticipitidae</taxon>
        <taxon>Denticeps</taxon>
    </lineage>
</organism>
<dbReference type="PANTHER" id="PTHR31940">
    <property type="entry name" value="SMALL KINETOCHORE-ASSOCIATED PROTEIN"/>
    <property type="match status" value="1"/>
</dbReference>
<dbReference type="GO" id="GO:0007051">
    <property type="term" value="P:spindle organization"/>
    <property type="evidence" value="ECO:0007669"/>
    <property type="project" value="InterPro"/>
</dbReference>
<dbReference type="InterPro" id="IPR033373">
    <property type="entry name" value="SKAP"/>
</dbReference>
<dbReference type="GO" id="GO:0034451">
    <property type="term" value="C:centriolar satellite"/>
    <property type="evidence" value="ECO:0007669"/>
    <property type="project" value="TreeGrafter"/>
</dbReference>
<dbReference type="PANTHER" id="PTHR31940:SF2">
    <property type="entry name" value="SMALL KINETOCHORE-ASSOCIATED PROTEIN"/>
    <property type="match status" value="1"/>
</dbReference>
<feature type="coiled-coil region" evidence="1">
    <location>
        <begin position="69"/>
        <end position="103"/>
    </location>
</feature>
<keyword evidence="1" id="KW-0175">Coiled coil</keyword>
<evidence type="ECO:0000256" key="1">
    <source>
        <dbReference type="SAM" id="Coils"/>
    </source>
</evidence>
<dbReference type="GO" id="GO:0072686">
    <property type="term" value="C:mitotic spindle"/>
    <property type="evidence" value="ECO:0007669"/>
    <property type="project" value="TreeGrafter"/>
</dbReference>
<dbReference type="AlphaFoldDB" id="A0AAY4CT65"/>
<keyword evidence="3" id="KW-1185">Reference proteome</keyword>
<reference evidence="2" key="2">
    <citation type="submission" date="2025-09" db="UniProtKB">
        <authorList>
            <consortium name="Ensembl"/>
        </authorList>
    </citation>
    <scope>IDENTIFICATION</scope>
</reference>
<proteinExistence type="predicted"/>
<name>A0AAY4CT65_9TELE</name>
<dbReference type="GO" id="GO:0000776">
    <property type="term" value="C:kinetochore"/>
    <property type="evidence" value="ECO:0007669"/>
    <property type="project" value="InterPro"/>
</dbReference>
<evidence type="ECO:0000313" key="2">
    <source>
        <dbReference type="Ensembl" id="ENSDCDP00010036323.1"/>
    </source>
</evidence>